<evidence type="ECO:0000256" key="7">
    <source>
        <dbReference type="PROSITE-ProRule" id="PRU00418"/>
    </source>
</evidence>
<dbReference type="Gene3D" id="1.20.58.80">
    <property type="entry name" value="Phosphotransferase system, lactose/cellobiose-type IIA subunit"/>
    <property type="match status" value="1"/>
</dbReference>
<evidence type="ECO:0000256" key="1">
    <source>
        <dbReference type="ARBA" id="ARBA00022448"/>
    </source>
</evidence>
<dbReference type="STRING" id="467210.HMPREF1866_01899"/>
<keyword evidence="9" id="KW-1185">Reference proteome</keyword>
<feature type="active site" description="Tele-phosphohistidine intermediate" evidence="5">
    <location>
        <position position="82"/>
    </location>
</feature>
<gene>
    <name evidence="8" type="ORF">HMPREF1866_01899</name>
</gene>
<evidence type="ECO:0000256" key="6">
    <source>
        <dbReference type="PIRSR" id="PIRSR000699-2"/>
    </source>
</evidence>
<keyword evidence="1" id="KW-0813">Transport</keyword>
<evidence type="ECO:0000256" key="5">
    <source>
        <dbReference type="PIRSR" id="PIRSR000699-1"/>
    </source>
</evidence>
<dbReference type="InterPro" id="IPR036542">
    <property type="entry name" value="PTS_IIA_lac/cel_sf"/>
</dbReference>
<comment type="cofactor">
    <cofactor evidence="6">
        <name>Mg(2+)</name>
        <dbReference type="ChEBI" id="CHEBI:18420"/>
    </cofactor>
    <text evidence="6">Binds 1 Mg(2+) ion per trimer.</text>
</comment>
<dbReference type="GO" id="GO:0016740">
    <property type="term" value="F:transferase activity"/>
    <property type="evidence" value="ECO:0007669"/>
    <property type="project" value="UniProtKB-KW"/>
</dbReference>
<dbReference type="PANTHER" id="PTHR34382">
    <property type="entry name" value="PTS SYSTEM N,N'-DIACETYLCHITOBIOSE-SPECIFIC EIIA COMPONENT"/>
    <property type="match status" value="1"/>
</dbReference>
<evidence type="ECO:0000256" key="2">
    <source>
        <dbReference type="ARBA" id="ARBA00022597"/>
    </source>
</evidence>
<keyword evidence="2" id="KW-0762">Sugar transport</keyword>
<accession>A0A133ZLV9</accession>
<dbReference type="PIRSF" id="PIRSF000699">
    <property type="entry name" value="PTS_IILac_III"/>
    <property type="match status" value="1"/>
</dbReference>
<keyword evidence="6" id="KW-0460">Magnesium</keyword>
<protein>
    <submittedName>
        <fullName evidence="8">Putative cellobiose phosphotransferase system IIA component</fullName>
    </submittedName>
</protein>
<dbReference type="PANTHER" id="PTHR34382:SF7">
    <property type="entry name" value="PTS SYSTEM N,N'-DIACETYLCHITOBIOSE-SPECIFIC EIIA COMPONENT"/>
    <property type="match status" value="1"/>
</dbReference>
<dbReference type="EMBL" id="LSDA01000102">
    <property type="protein sequence ID" value="KXB56391.1"/>
    <property type="molecule type" value="Genomic_DNA"/>
</dbReference>
<name>A0A133ZLV9_9FIRM</name>
<evidence type="ECO:0000256" key="4">
    <source>
        <dbReference type="ARBA" id="ARBA00022683"/>
    </source>
</evidence>
<keyword evidence="3 8" id="KW-0808">Transferase</keyword>
<dbReference type="CDD" id="cd00215">
    <property type="entry name" value="PTS_IIA_lac"/>
    <property type="match status" value="1"/>
</dbReference>
<keyword evidence="6" id="KW-0479">Metal-binding</keyword>
<feature type="binding site" evidence="6">
    <location>
        <position position="85"/>
    </location>
    <ligand>
        <name>Mg(2+)</name>
        <dbReference type="ChEBI" id="CHEBI:18420"/>
        <note>ligand shared between all trimeric partners</note>
    </ligand>
</feature>
<dbReference type="PATRIC" id="fig|467210.3.peg.1880"/>
<feature type="modified residue" description="Phosphohistidine; by HPr" evidence="7">
    <location>
        <position position="82"/>
    </location>
</feature>
<dbReference type="GO" id="GO:0046872">
    <property type="term" value="F:metal ion binding"/>
    <property type="evidence" value="ECO:0007669"/>
    <property type="project" value="UniProtKB-KW"/>
</dbReference>
<proteinExistence type="predicted"/>
<evidence type="ECO:0000313" key="9">
    <source>
        <dbReference type="Proteomes" id="UP000070394"/>
    </source>
</evidence>
<evidence type="ECO:0000313" key="8">
    <source>
        <dbReference type="EMBL" id="KXB56391.1"/>
    </source>
</evidence>
<keyword evidence="4" id="KW-0598">Phosphotransferase system</keyword>
<dbReference type="SUPFAM" id="SSF46973">
    <property type="entry name" value="Enzyme IIa from lactose specific PTS, IIa-lac"/>
    <property type="match status" value="1"/>
</dbReference>
<organism evidence="8 9">
    <name type="scientific">Lachnoanaerobaculum saburreum</name>
    <dbReference type="NCBI Taxonomy" id="467210"/>
    <lineage>
        <taxon>Bacteria</taxon>
        <taxon>Bacillati</taxon>
        <taxon>Bacillota</taxon>
        <taxon>Clostridia</taxon>
        <taxon>Lachnospirales</taxon>
        <taxon>Lachnospiraceae</taxon>
        <taxon>Lachnoanaerobaculum</taxon>
    </lineage>
</organism>
<dbReference type="Pfam" id="PF02255">
    <property type="entry name" value="PTS_IIA"/>
    <property type="match status" value="1"/>
</dbReference>
<evidence type="ECO:0000256" key="3">
    <source>
        <dbReference type="ARBA" id="ARBA00022679"/>
    </source>
</evidence>
<reference evidence="9" key="1">
    <citation type="submission" date="2016-01" db="EMBL/GenBank/DDBJ databases">
        <authorList>
            <person name="Mitreva M."/>
            <person name="Pepin K.H."/>
            <person name="Mihindukulasuriya K.A."/>
            <person name="Fulton R."/>
            <person name="Fronick C."/>
            <person name="O'Laughlin M."/>
            <person name="Miner T."/>
            <person name="Herter B."/>
            <person name="Rosa B.A."/>
            <person name="Cordes M."/>
            <person name="Tomlinson C."/>
            <person name="Wollam A."/>
            <person name="Palsikar V.B."/>
            <person name="Mardis E.R."/>
            <person name="Wilson R.K."/>
        </authorList>
    </citation>
    <scope>NUCLEOTIDE SEQUENCE [LARGE SCALE GENOMIC DNA]</scope>
    <source>
        <strain evidence="9">DNF00896</strain>
    </source>
</reference>
<dbReference type="AlphaFoldDB" id="A0A133ZLV9"/>
<comment type="caution">
    <text evidence="8">The sequence shown here is derived from an EMBL/GenBank/DDBJ whole genome shotgun (WGS) entry which is preliminary data.</text>
</comment>
<dbReference type="InterPro" id="IPR003188">
    <property type="entry name" value="PTS_IIA_lac/cel"/>
</dbReference>
<dbReference type="GO" id="GO:0009401">
    <property type="term" value="P:phosphoenolpyruvate-dependent sugar phosphotransferase system"/>
    <property type="evidence" value="ECO:0007669"/>
    <property type="project" value="UniProtKB-KW"/>
</dbReference>
<dbReference type="PROSITE" id="PS51095">
    <property type="entry name" value="PTS_EIIA_TYPE_3"/>
    <property type="match status" value="1"/>
</dbReference>
<dbReference type="Proteomes" id="UP000070394">
    <property type="component" value="Unassembled WGS sequence"/>
</dbReference>
<sequence>MVGDFMREEDYQVSFEIIATAGDSKGYSMDAICDARDGKFDSANEKINEANKRLLKAHELQTDMIAQEAGGDPVPVNIILIHSQDHLTMANVAEELAEEMVSLYKTIYDMKAEIEELKKKIK</sequence>